<protein>
    <submittedName>
        <fullName evidence="2">Uncharacterized protein</fullName>
    </submittedName>
</protein>
<dbReference type="OrthoDB" id="6611988at2759"/>
<gene>
    <name evidence="2" type="ORF">J437_LFUL016546</name>
</gene>
<dbReference type="AlphaFoldDB" id="A0A8K0P9J9"/>
<dbReference type="Proteomes" id="UP000792457">
    <property type="component" value="Unassembled WGS sequence"/>
</dbReference>
<keyword evidence="1" id="KW-0732">Signal</keyword>
<feature type="chain" id="PRO_5035444687" evidence="1">
    <location>
        <begin position="23"/>
        <end position="119"/>
    </location>
</feature>
<dbReference type="EMBL" id="KZ309098">
    <property type="protein sequence ID" value="KAG8236973.1"/>
    <property type="molecule type" value="Genomic_DNA"/>
</dbReference>
<proteinExistence type="predicted"/>
<organism evidence="2 3">
    <name type="scientific">Ladona fulva</name>
    <name type="common">Scarce chaser dragonfly</name>
    <name type="synonym">Libellula fulva</name>
    <dbReference type="NCBI Taxonomy" id="123851"/>
    <lineage>
        <taxon>Eukaryota</taxon>
        <taxon>Metazoa</taxon>
        <taxon>Ecdysozoa</taxon>
        <taxon>Arthropoda</taxon>
        <taxon>Hexapoda</taxon>
        <taxon>Insecta</taxon>
        <taxon>Pterygota</taxon>
        <taxon>Palaeoptera</taxon>
        <taxon>Odonata</taxon>
        <taxon>Epiprocta</taxon>
        <taxon>Anisoptera</taxon>
        <taxon>Libelluloidea</taxon>
        <taxon>Libellulidae</taxon>
        <taxon>Ladona</taxon>
    </lineage>
</organism>
<evidence type="ECO:0000256" key="1">
    <source>
        <dbReference type="SAM" id="SignalP"/>
    </source>
</evidence>
<comment type="caution">
    <text evidence="2">The sequence shown here is derived from an EMBL/GenBank/DDBJ whole genome shotgun (WGS) entry which is preliminary data.</text>
</comment>
<dbReference type="PANTHER" id="PTHR10773:SF19">
    <property type="match status" value="1"/>
</dbReference>
<keyword evidence="3" id="KW-1185">Reference proteome</keyword>
<name>A0A8K0P9J9_LADFU</name>
<evidence type="ECO:0000313" key="2">
    <source>
        <dbReference type="EMBL" id="KAG8236973.1"/>
    </source>
</evidence>
<reference evidence="2" key="1">
    <citation type="submission" date="2013-04" db="EMBL/GenBank/DDBJ databases">
        <authorList>
            <person name="Qu J."/>
            <person name="Murali S.C."/>
            <person name="Bandaranaike D."/>
            <person name="Bellair M."/>
            <person name="Blankenburg K."/>
            <person name="Chao H."/>
            <person name="Dinh H."/>
            <person name="Doddapaneni H."/>
            <person name="Downs B."/>
            <person name="Dugan-Rocha S."/>
            <person name="Elkadiri S."/>
            <person name="Gnanaolivu R.D."/>
            <person name="Hernandez B."/>
            <person name="Javaid M."/>
            <person name="Jayaseelan J.C."/>
            <person name="Lee S."/>
            <person name="Li M."/>
            <person name="Ming W."/>
            <person name="Munidasa M."/>
            <person name="Muniz J."/>
            <person name="Nguyen L."/>
            <person name="Ongeri F."/>
            <person name="Osuji N."/>
            <person name="Pu L.-L."/>
            <person name="Puazo M."/>
            <person name="Qu C."/>
            <person name="Quiroz J."/>
            <person name="Raj R."/>
            <person name="Weissenberger G."/>
            <person name="Xin Y."/>
            <person name="Zou X."/>
            <person name="Han Y."/>
            <person name="Richards S."/>
            <person name="Worley K."/>
            <person name="Muzny D."/>
            <person name="Gibbs R."/>
        </authorList>
    </citation>
    <scope>NUCLEOTIDE SEQUENCE</scope>
    <source>
        <strain evidence="2">Sampled in the wild</strain>
    </source>
</reference>
<feature type="signal peptide" evidence="1">
    <location>
        <begin position="1"/>
        <end position="22"/>
    </location>
</feature>
<evidence type="ECO:0000313" key="3">
    <source>
        <dbReference type="Proteomes" id="UP000792457"/>
    </source>
</evidence>
<sequence>MLNWHTRVFLMLRKWLLSPHLSMDLQQALPTPKIPTEVVFYLRQLWTYNFCVHVCNSNDAFMCVWPESTAGRGADEVGSCLLRAIPKIRGDMKKLIVYSDSCAGQKKKLPNYVVVDLHR</sequence>
<dbReference type="PANTHER" id="PTHR10773">
    <property type="entry name" value="DNA-DIRECTED RNA POLYMERASES I, II, AND III SUBUNIT RPABC2"/>
    <property type="match status" value="1"/>
</dbReference>
<reference evidence="2" key="2">
    <citation type="submission" date="2017-10" db="EMBL/GenBank/DDBJ databases">
        <title>Ladona fulva Genome sequencing and assembly.</title>
        <authorList>
            <person name="Murali S."/>
            <person name="Richards S."/>
            <person name="Bandaranaike D."/>
            <person name="Bellair M."/>
            <person name="Blankenburg K."/>
            <person name="Chao H."/>
            <person name="Dinh H."/>
            <person name="Doddapaneni H."/>
            <person name="Dugan-Rocha S."/>
            <person name="Elkadiri S."/>
            <person name="Gnanaolivu R."/>
            <person name="Hernandez B."/>
            <person name="Skinner E."/>
            <person name="Javaid M."/>
            <person name="Lee S."/>
            <person name="Li M."/>
            <person name="Ming W."/>
            <person name="Munidasa M."/>
            <person name="Muniz J."/>
            <person name="Nguyen L."/>
            <person name="Hughes D."/>
            <person name="Osuji N."/>
            <person name="Pu L.-L."/>
            <person name="Puazo M."/>
            <person name="Qu C."/>
            <person name="Quiroz J."/>
            <person name="Raj R."/>
            <person name="Weissenberger G."/>
            <person name="Xin Y."/>
            <person name="Zou X."/>
            <person name="Han Y."/>
            <person name="Worley K."/>
            <person name="Muzny D."/>
            <person name="Gibbs R."/>
        </authorList>
    </citation>
    <scope>NUCLEOTIDE SEQUENCE</scope>
    <source>
        <strain evidence="2">Sampled in the wild</strain>
    </source>
</reference>
<accession>A0A8K0P9J9</accession>